<dbReference type="GO" id="GO:0004553">
    <property type="term" value="F:hydrolase activity, hydrolyzing O-glycosyl compounds"/>
    <property type="evidence" value="ECO:0007669"/>
    <property type="project" value="InterPro"/>
</dbReference>
<sequence length="193" mass="22362">MVGNWAKGTKYANLLRTSDVLPAQFEEFYHFTGDKVWLSIKDKMLSNLVELSKKHKTGLIPDMAWIKKDGSVTSVGKKSHFGKYNRYYYYNACRLPYNLSQSNDSKSRLVLRKMMKFFMSRENIAGGYTLSGQQLSNYQSASFGAPIFYAAKDSKEYNKLTQLEKYIFMQKLEVNNYYQSALVTLASEKFFKN</sequence>
<keyword evidence="2 4" id="KW-0378">Hydrolase</keyword>
<name>A0A0R1MHV2_9LACO</name>
<comment type="similarity">
    <text evidence="1">Belongs to the glycosyl hydrolase 8 (cellulase D) family.</text>
</comment>
<dbReference type="PATRIC" id="fig|1423759.3.peg.1983"/>
<dbReference type="Proteomes" id="UP000051448">
    <property type="component" value="Unassembled WGS sequence"/>
</dbReference>
<reference evidence="4 5" key="1">
    <citation type="journal article" date="2015" name="Genome Announc.">
        <title>Expanding the biotechnology potential of lactobacilli through comparative genomics of 213 strains and associated genera.</title>
        <authorList>
            <person name="Sun Z."/>
            <person name="Harris H.M."/>
            <person name="McCann A."/>
            <person name="Guo C."/>
            <person name="Argimon S."/>
            <person name="Zhang W."/>
            <person name="Yang X."/>
            <person name="Jeffery I.B."/>
            <person name="Cooney J.C."/>
            <person name="Kagawa T.F."/>
            <person name="Liu W."/>
            <person name="Song Y."/>
            <person name="Salvetti E."/>
            <person name="Wrobel A."/>
            <person name="Rasinkangas P."/>
            <person name="Parkhill J."/>
            <person name="Rea M.C."/>
            <person name="O'Sullivan O."/>
            <person name="Ritari J."/>
            <person name="Douillard F.P."/>
            <person name="Paul Ross R."/>
            <person name="Yang R."/>
            <person name="Briner A.E."/>
            <person name="Felis G.E."/>
            <person name="de Vos W.M."/>
            <person name="Barrangou R."/>
            <person name="Klaenhammer T.R."/>
            <person name="Caufield P.W."/>
            <person name="Cui Y."/>
            <person name="Zhang H."/>
            <person name="O'Toole P.W."/>
        </authorList>
    </citation>
    <scope>NUCLEOTIDE SEQUENCE [LARGE SCALE GENOMIC DNA]</scope>
    <source>
        <strain evidence="4 5">DSM 19519</strain>
    </source>
</reference>
<dbReference type="AlphaFoldDB" id="A0A0R1MHV2"/>
<dbReference type="Pfam" id="PF01270">
    <property type="entry name" value="Glyco_hydro_8"/>
    <property type="match status" value="1"/>
</dbReference>
<evidence type="ECO:0000313" key="4">
    <source>
        <dbReference type="EMBL" id="KRL07510.1"/>
    </source>
</evidence>
<dbReference type="SUPFAM" id="SSF48208">
    <property type="entry name" value="Six-hairpin glycosidases"/>
    <property type="match status" value="1"/>
</dbReference>
<evidence type="ECO:0000313" key="5">
    <source>
        <dbReference type="Proteomes" id="UP000051448"/>
    </source>
</evidence>
<dbReference type="InterPro" id="IPR012341">
    <property type="entry name" value="6hp_glycosidase-like_sf"/>
</dbReference>
<protein>
    <submittedName>
        <fullName evidence="4">Glycoside hydrolase family protein</fullName>
    </submittedName>
</protein>
<dbReference type="Gene3D" id="1.50.10.10">
    <property type="match status" value="1"/>
</dbReference>
<dbReference type="EMBL" id="AZDX01000006">
    <property type="protein sequence ID" value="KRL07510.1"/>
    <property type="molecule type" value="Genomic_DNA"/>
</dbReference>
<dbReference type="InterPro" id="IPR002037">
    <property type="entry name" value="Glyco_hydro_8"/>
</dbReference>
<evidence type="ECO:0000256" key="1">
    <source>
        <dbReference type="ARBA" id="ARBA00009209"/>
    </source>
</evidence>
<comment type="caution">
    <text evidence="4">The sequence shown here is derived from an EMBL/GenBank/DDBJ whole genome shotgun (WGS) entry which is preliminary data.</text>
</comment>
<proteinExistence type="inferred from homology"/>
<keyword evidence="3" id="KW-0326">Glycosidase</keyword>
<dbReference type="STRING" id="1423759.FC92_GL001899"/>
<evidence type="ECO:0000256" key="2">
    <source>
        <dbReference type="ARBA" id="ARBA00022801"/>
    </source>
</evidence>
<dbReference type="InterPro" id="IPR008928">
    <property type="entry name" value="6-hairpin_glycosidase_sf"/>
</dbReference>
<dbReference type="GO" id="GO:0005975">
    <property type="term" value="P:carbohydrate metabolic process"/>
    <property type="evidence" value="ECO:0007669"/>
    <property type="project" value="InterPro"/>
</dbReference>
<accession>A0A0R1MHV2</accession>
<organism evidence="4 5">
    <name type="scientific">Liquorilactobacillus hordei DSM 19519</name>
    <dbReference type="NCBI Taxonomy" id="1423759"/>
    <lineage>
        <taxon>Bacteria</taxon>
        <taxon>Bacillati</taxon>
        <taxon>Bacillota</taxon>
        <taxon>Bacilli</taxon>
        <taxon>Lactobacillales</taxon>
        <taxon>Lactobacillaceae</taxon>
        <taxon>Liquorilactobacillus</taxon>
    </lineage>
</organism>
<evidence type="ECO:0000256" key="3">
    <source>
        <dbReference type="ARBA" id="ARBA00023295"/>
    </source>
</evidence>
<keyword evidence="5" id="KW-1185">Reference proteome</keyword>
<gene>
    <name evidence="4" type="ORF">FC92_GL001899</name>
</gene>